<dbReference type="EMBL" id="JBANAX010000137">
    <property type="protein sequence ID" value="KAL1221119.1"/>
    <property type="molecule type" value="Genomic_DNA"/>
</dbReference>
<protein>
    <submittedName>
        <fullName evidence="2">Metal tolerance protein A2</fullName>
    </submittedName>
</protein>
<evidence type="ECO:0000313" key="3">
    <source>
        <dbReference type="Proteomes" id="UP001558713"/>
    </source>
</evidence>
<accession>A0ABD1BV83</accession>
<comment type="caution">
    <text evidence="2">The sequence shown here is derived from an EMBL/GenBank/DDBJ whole genome shotgun (WGS) entry which is preliminary data.</text>
</comment>
<dbReference type="AlphaFoldDB" id="A0ABD1BV83"/>
<organism evidence="2 3">
    <name type="scientific">Cardamine amara subsp. amara</name>
    <dbReference type="NCBI Taxonomy" id="228776"/>
    <lineage>
        <taxon>Eukaryota</taxon>
        <taxon>Viridiplantae</taxon>
        <taxon>Streptophyta</taxon>
        <taxon>Embryophyta</taxon>
        <taxon>Tracheophyta</taxon>
        <taxon>Spermatophyta</taxon>
        <taxon>Magnoliopsida</taxon>
        <taxon>eudicotyledons</taxon>
        <taxon>Gunneridae</taxon>
        <taxon>Pentapetalae</taxon>
        <taxon>rosids</taxon>
        <taxon>malvids</taxon>
        <taxon>Brassicales</taxon>
        <taxon>Brassicaceae</taxon>
        <taxon>Cardamineae</taxon>
        <taxon>Cardamine</taxon>
    </lineage>
</organism>
<reference evidence="2 3" key="1">
    <citation type="submission" date="2024-04" db="EMBL/GenBank/DDBJ databases">
        <title>Genome assembly C_amara_ONT_v2.</title>
        <authorList>
            <person name="Yant L."/>
            <person name="Moore C."/>
            <person name="Slenker M."/>
        </authorList>
    </citation>
    <scope>NUCLEOTIDE SEQUENCE [LARGE SCALE GENOMIC DNA]</scope>
    <source>
        <tissue evidence="2">Leaf</tissue>
    </source>
</reference>
<feature type="transmembrane region" description="Helical" evidence="1">
    <location>
        <begin position="60"/>
        <end position="79"/>
    </location>
</feature>
<sequence>MEGHIHDQHDHMVQICGEVSSGETSLAGIKKTCGEAPCGCSDAKTSSMEAQERAASMRKLLIAGFLCAIFISMHIGNHMHSSSRRGDAL</sequence>
<gene>
    <name evidence="2" type="ORF">V5N11_010190</name>
</gene>
<evidence type="ECO:0000256" key="1">
    <source>
        <dbReference type="SAM" id="Phobius"/>
    </source>
</evidence>
<keyword evidence="1" id="KW-0472">Membrane</keyword>
<name>A0ABD1BV83_CARAN</name>
<evidence type="ECO:0000313" key="2">
    <source>
        <dbReference type="EMBL" id="KAL1221119.1"/>
    </source>
</evidence>
<keyword evidence="1" id="KW-1133">Transmembrane helix</keyword>
<keyword evidence="3" id="KW-1185">Reference proteome</keyword>
<proteinExistence type="predicted"/>
<dbReference type="Proteomes" id="UP001558713">
    <property type="component" value="Unassembled WGS sequence"/>
</dbReference>
<keyword evidence="1" id="KW-0812">Transmembrane</keyword>